<dbReference type="AlphaFoldDB" id="A0AAV7HEI2"/>
<evidence type="ECO:0000313" key="3">
    <source>
        <dbReference type="Proteomes" id="UP000775213"/>
    </source>
</evidence>
<reference evidence="2 3" key="1">
    <citation type="journal article" date="2021" name="Hortic Res">
        <title>Chromosome-scale assembly of the Dendrobium chrysotoxum genome enhances the understanding of orchid evolution.</title>
        <authorList>
            <person name="Zhang Y."/>
            <person name="Zhang G.Q."/>
            <person name="Zhang D."/>
            <person name="Liu X.D."/>
            <person name="Xu X.Y."/>
            <person name="Sun W.H."/>
            <person name="Yu X."/>
            <person name="Zhu X."/>
            <person name="Wang Z.W."/>
            <person name="Zhao X."/>
            <person name="Zhong W.Y."/>
            <person name="Chen H."/>
            <person name="Yin W.L."/>
            <person name="Huang T."/>
            <person name="Niu S.C."/>
            <person name="Liu Z.J."/>
        </authorList>
    </citation>
    <scope>NUCLEOTIDE SEQUENCE [LARGE SCALE GENOMIC DNA]</scope>
    <source>
        <strain evidence="2">Lindl</strain>
    </source>
</reference>
<comment type="caution">
    <text evidence="2">The sequence shown here is derived from an EMBL/GenBank/DDBJ whole genome shotgun (WGS) entry which is preliminary data.</text>
</comment>
<name>A0AAV7HEI2_DENCH</name>
<evidence type="ECO:0000256" key="1">
    <source>
        <dbReference type="SAM" id="MobiDB-lite"/>
    </source>
</evidence>
<dbReference type="Proteomes" id="UP000775213">
    <property type="component" value="Unassembled WGS sequence"/>
</dbReference>
<sequence length="128" mass="14289">MFRRVFFSFSFSLSSDNGMTTNLCFPSLRLRPTTRSRSFHLRDADAEADEPVELLLRQRSGDCGAMFTGAALIPFATDTIDDDEDEDSDPDRVPRFSYSNINWSTPSAKFSSSVGSAFPPMRSRLKSG</sequence>
<keyword evidence="3" id="KW-1185">Reference proteome</keyword>
<dbReference type="EMBL" id="JAGFBR010000005">
    <property type="protein sequence ID" value="KAH0467277.1"/>
    <property type="molecule type" value="Genomic_DNA"/>
</dbReference>
<organism evidence="2 3">
    <name type="scientific">Dendrobium chrysotoxum</name>
    <name type="common">Orchid</name>
    <dbReference type="NCBI Taxonomy" id="161865"/>
    <lineage>
        <taxon>Eukaryota</taxon>
        <taxon>Viridiplantae</taxon>
        <taxon>Streptophyta</taxon>
        <taxon>Embryophyta</taxon>
        <taxon>Tracheophyta</taxon>
        <taxon>Spermatophyta</taxon>
        <taxon>Magnoliopsida</taxon>
        <taxon>Liliopsida</taxon>
        <taxon>Asparagales</taxon>
        <taxon>Orchidaceae</taxon>
        <taxon>Epidendroideae</taxon>
        <taxon>Malaxideae</taxon>
        <taxon>Dendrobiinae</taxon>
        <taxon>Dendrobium</taxon>
    </lineage>
</organism>
<evidence type="ECO:0000313" key="2">
    <source>
        <dbReference type="EMBL" id="KAH0467277.1"/>
    </source>
</evidence>
<gene>
    <name evidence="2" type="ORF">IEQ34_004515</name>
</gene>
<protein>
    <submittedName>
        <fullName evidence="2">Uncharacterized protein</fullName>
    </submittedName>
</protein>
<feature type="region of interest" description="Disordered" evidence="1">
    <location>
        <begin position="108"/>
        <end position="128"/>
    </location>
</feature>
<proteinExistence type="predicted"/>
<accession>A0AAV7HEI2</accession>